<dbReference type="SUPFAM" id="SSF51197">
    <property type="entry name" value="Clavaminate synthase-like"/>
    <property type="match status" value="1"/>
</dbReference>
<name>A0A803MMB3_CHEQI</name>
<dbReference type="Gramene" id="AUR62032075-RA">
    <property type="protein sequence ID" value="AUR62032075-RA:cds"/>
    <property type="gene ID" value="AUR62032075"/>
</dbReference>
<protein>
    <recommendedName>
        <fullName evidence="3">Non-haem dioxygenase N-terminal domain-containing protein</fullName>
    </recommendedName>
</protein>
<dbReference type="Proteomes" id="UP000596660">
    <property type="component" value="Unplaced"/>
</dbReference>
<dbReference type="PANTHER" id="PTHR47990">
    <property type="entry name" value="2-OXOGLUTARATE (2OG) AND FE(II)-DEPENDENT OXYGENASE SUPERFAMILY PROTEIN-RELATED"/>
    <property type="match status" value="1"/>
</dbReference>
<keyword evidence="1" id="KW-0479">Metal-binding</keyword>
<accession>A0A803MMB3</accession>
<dbReference type="GO" id="GO:0046872">
    <property type="term" value="F:metal ion binding"/>
    <property type="evidence" value="ECO:0007669"/>
    <property type="project" value="UniProtKB-KW"/>
</dbReference>
<dbReference type="AlphaFoldDB" id="A0A803MMB3"/>
<dbReference type="InterPro" id="IPR026992">
    <property type="entry name" value="DIOX_N"/>
</dbReference>
<reference evidence="4" key="2">
    <citation type="submission" date="2021-03" db="UniProtKB">
        <authorList>
            <consortium name="EnsemblPlants"/>
        </authorList>
    </citation>
    <scope>IDENTIFICATION</scope>
</reference>
<dbReference type="OMA" id="INHGIAK"/>
<dbReference type="InterPro" id="IPR027443">
    <property type="entry name" value="IPNS-like_sf"/>
</dbReference>
<dbReference type="EnsemblPlants" id="AUR62032075-RA">
    <property type="protein sequence ID" value="AUR62032075-RA:cds"/>
    <property type="gene ID" value="AUR62032075"/>
</dbReference>
<keyword evidence="5" id="KW-1185">Reference proteome</keyword>
<dbReference type="Pfam" id="PF14226">
    <property type="entry name" value="DIOX_N"/>
    <property type="match status" value="1"/>
</dbReference>
<dbReference type="InterPro" id="IPR050231">
    <property type="entry name" value="Iron_ascorbate_oxido_reductase"/>
</dbReference>
<proteinExistence type="predicted"/>
<sequence>MSLPSHTDKNIPMQQNHVVPTDFSLIKSVPESHTWAECYEDSEISPNANEKSRSSISIPIIDLKDPNSLGLIYDACETWGMFQVINHGIAKELLDQAEFQSKNLFNLPFEQKMKVLRAPSEDTGYSYPRLAPFFSKLLWTEGFIIMGNSYQHHAKKLWPNDFQVFW</sequence>
<evidence type="ECO:0000313" key="5">
    <source>
        <dbReference type="Proteomes" id="UP000596660"/>
    </source>
</evidence>
<keyword evidence="2" id="KW-0408">Iron</keyword>
<evidence type="ECO:0000256" key="1">
    <source>
        <dbReference type="ARBA" id="ARBA00022723"/>
    </source>
</evidence>
<reference evidence="4" key="1">
    <citation type="journal article" date="2017" name="Nature">
        <title>The genome of Chenopodium quinoa.</title>
        <authorList>
            <person name="Jarvis D.E."/>
            <person name="Ho Y.S."/>
            <person name="Lightfoot D.J."/>
            <person name="Schmoeckel S.M."/>
            <person name="Li B."/>
            <person name="Borm T.J.A."/>
            <person name="Ohyanagi H."/>
            <person name="Mineta K."/>
            <person name="Michell C.T."/>
            <person name="Saber N."/>
            <person name="Kharbatia N.M."/>
            <person name="Rupper R.R."/>
            <person name="Sharp A.R."/>
            <person name="Dally N."/>
            <person name="Boughton B.A."/>
            <person name="Woo Y.H."/>
            <person name="Gao G."/>
            <person name="Schijlen E.G.W.M."/>
            <person name="Guo X."/>
            <person name="Momin A.A."/>
            <person name="Negrao S."/>
            <person name="Al-Babili S."/>
            <person name="Gehring C."/>
            <person name="Roessner U."/>
            <person name="Jung C."/>
            <person name="Murphy K."/>
            <person name="Arold S.T."/>
            <person name="Gojobori T."/>
            <person name="van der Linden C.G."/>
            <person name="van Loo E.N."/>
            <person name="Jellen E.N."/>
            <person name="Maughan P.J."/>
            <person name="Tester M."/>
        </authorList>
    </citation>
    <scope>NUCLEOTIDE SEQUENCE [LARGE SCALE GENOMIC DNA]</scope>
    <source>
        <strain evidence="4">cv. PI 614886</strain>
    </source>
</reference>
<dbReference type="Gene3D" id="2.60.120.330">
    <property type="entry name" value="B-lactam Antibiotic, Isopenicillin N Synthase, Chain"/>
    <property type="match status" value="1"/>
</dbReference>
<evidence type="ECO:0000256" key="2">
    <source>
        <dbReference type="ARBA" id="ARBA00023004"/>
    </source>
</evidence>
<evidence type="ECO:0000259" key="3">
    <source>
        <dbReference type="Pfam" id="PF14226"/>
    </source>
</evidence>
<organism evidence="4 5">
    <name type="scientific">Chenopodium quinoa</name>
    <name type="common">Quinoa</name>
    <dbReference type="NCBI Taxonomy" id="63459"/>
    <lineage>
        <taxon>Eukaryota</taxon>
        <taxon>Viridiplantae</taxon>
        <taxon>Streptophyta</taxon>
        <taxon>Embryophyta</taxon>
        <taxon>Tracheophyta</taxon>
        <taxon>Spermatophyta</taxon>
        <taxon>Magnoliopsida</taxon>
        <taxon>eudicotyledons</taxon>
        <taxon>Gunneridae</taxon>
        <taxon>Pentapetalae</taxon>
        <taxon>Caryophyllales</taxon>
        <taxon>Chenopodiaceae</taxon>
        <taxon>Chenopodioideae</taxon>
        <taxon>Atripliceae</taxon>
        <taxon>Chenopodium</taxon>
    </lineage>
</organism>
<feature type="domain" description="Non-haem dioxygenase N-terminal" evidence="3">
    <location>
        <begin position="58"/>
        <end position="160"/>
    </location>
</feature>
<evidence type="ECO:0000313" key="4">
    <source>
        <dbReference type="EnsemblPlants" id="AUR62032075-RA:cds"/>
    </source>
</evidence>